<sequence>MEANLITRFLGQTQLITAWLIEEQKQADLQDRKLLRNLADDYLKAVISNGKNLPQFHHEGQLFGSPIFEYGLLTDLDNYHHAIVWLFRYAATDKKLTLCYQCLLDIFVYRDKVIQAFQESRKLCPEIREKYQMIENEVDKLQHLALGETLSEDDLTEFRKLLKILPKIALEYNYLLRSLENCGSTIALNTHNYSEKIQQIHNILRQEDLSFLEVFKDKNSPHFQKQIQIDLGYFGRGSDLVDKAIAAIRGIVEIEQAERDRELQETIHKGDREMELLIAAVGVGLAVSQVTSQLIPEIAPHERKSLDSNSSSATFLDVALHLLIGTSIAIGFYLLSKGLYRWLKHKK</sequence>
<reference evidence="2 3" key="1">
    <citation type="submission" date="2018-02" db="EMBL/GenBank/DDBJ databases">
        <authorList>
            <person name="Cohen D.B."/>
            <person name="Kent A.D."/>
        </authorList>
    </citation>
    <scope>NUCLEOTIDE SEQUENCE [LARGE SCALE GENOMIC DNA]</scope>
    <source>
        <strain evidence="2 3">CCAP 1448/3</strain>
    </source>
</reference>
<feature type="transmembrane region" description="Helical" evidence="1">
    <location>
        <begin position="315"/>
        <end position="335"/>
    </location>
</feature>
<name>A0A2T1BWV0_9CYAN</name>
<keyword evidence="1" id="KW-0812">Transmembrane</keyword>
<evidence type="ECO:0000256" key="1">
    <source>
        <dbReference type="SAM" id="Phobius"/>
    </source>
</evidence>
<gene>
    <name evidence="2" type="ORF">C7B64_23405</name>
</gene>
<organism evidence="2 3">
    <name type="scientific">Merismopedia glauca CCAP 1448/3</name>
    <dbReference type="NCBI Taxonomy" id="1296344"/>
    <lineage>
        <taxon>Bacteria</taxon>
        <taxon>Bacillati</taxon>
        <taxon>Cyanobacteriota</taxon>
        <taxon>Cyanophyceae</taxon>
        <taxon>Synechococcales</taxon>
        <taxon>Merismopediaceae</taxon>
        <taxon>Merismopedia</taxon>
    </lineage>
</organism>
<keyword evidence="1" id="KW-0472">Membrane</keyword>
<dbReference type="RefSeq" id="WP_106291938.1">
    <property type="nucleotide sequence ID" value="NZ_CAWNTC010000020.1"/>
</dbReference>
<keyword evidence="3" id="KW-1185">Reference proteome</keyword>
<evidence type="ECO:0000313" key="2">
    <source>
        <dbReference type="EMBL" id="PSB00462.1"/>
    </source>
</evidence>
<dbReference type="EMBL" id="PVWJ01000208">
    <property type="protein sequence ID" value="PSB00462.1"/>
    <property type="molecule type" value="Genomic_DNA"/>
</dbReference>
<keyword evidence="1" id="KW-1133">Transmembrane helix</keyword>
<evidence type="ECO:0000313" key="3">
    <source>
        <dbReference type="Proteomes" id="UP000238762"/>
    </source>
</evidence>
<dbReference type="Proteomes" id="UP000238762">
    <property type="component" value="Unassembled WGS sequence"/>
</dbReference>
<dbReference type="OrthoDB" id="448901at2"/>
<proteinExistence type="predicted"/>
<accession>A0A2T1BWV0</accession>
<comment type="caution">
    <text evidence="2">The sequence shown here is derived from an EMBL/GenBank/DDBJ whole genome shotgun (WGS) entry which is preliminary data.</text>
</comment>
<reference evidence="2 3" key="2">
    <citation type="submission" date="2018-03" db="EMBL/GenBank/DDBJ databases">
        <title>The ancient ancestry and fast evolution of plastids.</title>
        <authorList>
            <person name="Moore K.R."/>
            <person name="Magnabosco C."/>
            <person name="Momper L."/>
            <person name="Gold D.A."/>
            <person name="Bosak T."/>
            <person name="Fournier G.P."/>
        </authorList>
    </citation>
    <scope>NUCLEOTIDE SEQUENCE [LARGE SCALE GENOMIC DNA]</scope>
    <source>
        <strain evidence="2 3">CCAP 1448/3</strain>
    </source>
</reference>
<dbReference type="AlphaFoldDB" id="A0A2T1BWV0"/>
<protein>
    <submittedName>
        <fullName evidence="2">Uncharacterized protein</fullName>
    </submittedName>
</protein>